<keyword evidence="4" id="KW-1185">Reference proteome</keyword>
<feature type="coiled-coil region" evidence="1">
    <location>
        <begin position="175"/>
        <end position="242"/>
    </location>
</feature>
<dbReference type="GO" id="GO:0008298">
    <property type="term" value="P:intracellular mRNA localization"/>
    <property type="evidence" value="ECO:0007669"/>
    <property type="project" value="TreeGrafter"/>
</dbReference>
<dbReference type="PANTHER" id="PTHR31027:SF2">
    <property type="entry name" value="LEBERCILIN DOMAIN-CONTAINING PROTEIN"/>
    <property type="match status" value="1"/>
</dbReference>
<dbReference type="OrthoDB" id="2195113at2759"/>
<protein>
    <recommendedName>
        <fullName evidence="5">Nuclear segregation protein</fullName>
    </recommendedName>
</protein>
<feature type="region of interest" description="Disordered" evidence="2">
    <location>
        <begin position="57"/>
        <end position="80"/>
    </location>
</feature>
<feature type="region of interest" description="Disordered" evidence="2">
    <location>
        <begin position="1"/>
        <end position="33"/>
    </location>
</feature>
<evidence type="ECO:0000256" key="2">
    <source>
        <dbReference type="SAM" id="MobiDB-lite"/>
    </source>
</evidence>
<evidence type="ECO:0000256" key="1">
    <source>
        <dbReference type="SAM" id="Coils"/>
    </source>
</evidence>
<proteinExistence type="predicted"/>
<reference evidence="3" key="1">
    <citation type="journal article" date="2020" name="Stud. Mycol.">
        <title>101 Dothideomycetes genomes: a test case for predicting lifestyles and emergence of pathogens.</title>
        <authorList>
            <person name="Haridas S."/>
            <person name="Albert R."/>
            <person name="Binder M."/>
            <person name="Bloem J."/>
            <person name="Labutti K."/>
            <person name="Salamov A."/>
            <person name="Andreopoulos B."/>
            <person name="Baker S."/>
            <person name="Barry K."/>
            <person name="Bills G."/>
            <person name="Bluhm B."/>
            <person name="Cannon C."/>
            <person name="Castanera R."/>
            <person name="Culley D."/>
            <person name="Daum C."/>
            <person name="Ezra D."/>
            <person name="Gonzalez J."/>
            <person name="Henrissat B."/>
            <person name="Kuo A."/>
            <person name="Liang C."/>
            <person name="Lipzen A."/>
            <person name="Lutzoni F."/>
            <person name="Magnuson J."/>
            <person name="Mondo S."/>
            <person name="Nolan M."/>
            <person name="Ohm R."/>
            <person name="Pangilinan J."/>
            <person name="Park H.-J."/>
            <person name="Ramirez L."/>
            <person name="Alfaro M."/>
            <person name="Sun H."/>
            <person name="Tritt A."/>
            <person name="Yoshinaga Y."/>
            <person name="Zwiers L.-H."/>
            <person name="Turgeon B."/>
            <person name="Goodwin S."/>
            <person name="Spatafora J."/>
            <person name="Crous P."/>
            <person name="Grigoriev I."/>
        </authorList>
    </citation>
    <scope>NUCLEOTIDE SEQUENCE</scope>
    <source>
        <strain evidence="3">CBS 279.74</strain>
    </source>
</reference>
<feature type="compositionally biased region" description="Basic and acidic residues" evidence="2">
    <location>
        <begin position="491"/>
        <end position="517"/>
    </location>
</feature>
<dbReference type="GO" id="GO:0042175">
    <property type="term" value="C:nuclear outer membrane-endoplasmic reticulum membrane network"/>
    <property type="evidence" value="ECO:0007669"/>
    <property type="project" value="TreeGrafter"/>
</dbReference>
<dbReference type="PANTHER" id="PTHR31027">
    <property type="entry name" value="NUCLEAR SEGREGATION PROTEIN BFR1"/>
    <property type="match status" value="1"/>
</dbReference>
<dbReference type="GO" id="GO:0005783">
    <property type="term" value="C:endoplasmic reticulum"/>
    <property type="evidence" value="ECO:0007669"/>
    <property type="project" value="TreeGrafter"/>
</dbReference>
<feature type="region of interest" description="Disordered" evidence="2">
    <location>
        <begin position="87"/>
        <end position="106"/>
    </location>
</feature>
<evidence type="ECO:0008006" key="5">
    <source>
        <dbReference type="Google" id="ProtNLM"/>
    </source>
</evidence>
<sequence>MADVATPSAAKVATADATVPERTQVVKPEQPDEAAYKEELAKAEKAHAAAQEKFNTVRAKFDLARPNNKDSPNSKRQQELKAQLNAIRQTQQGNKSSRNSVHEKIKKLDEQLKSRLNELKTSKGRVSFRTVEDVDQEIARLNKQVDTGTMKLVDERKALSEISSYNKMRKNFSDFDAQQKSIDEVKAQIAEQKKLLDDPEQKKLSQEYTDLQTELDGLKAEQDEAFKNMKALREQTDKARAEQQEKYLAMKEIKDKFYQQKRAYNDYDFQARKIRQERRRQEQADWQASKKKEAAAKHLEEASGPAYQDEILTSEGLIRYFDPSALPAKETTGPSKFIAAAQRTVEASGFKGMRVSKKDEPEEDYMAGTGGKRGKKGRRGGNAATTSPAEGKFSLSIGVIEELSKVGVDAPSSQADVPAVVEKLKEKLANWKKDQDRKTKENIAKAQKEIDRLEAEGAAEETDGAKDTARKPAQKNQAVNGEAVSATAELDQEKDAEKDVAEDLKKASIEDKDAVDA</sequence>
<evidence type="ECO:0000313" key="4">
    <source>
        <dbReference type="Proteomes" id="UP000799428"/>
    </source>
</evidence>
<dbReference type="Proteomes" id="UP000799428">
    <property type="component" value="Unassembled WGS sequence"/>
</dbReference>
<dbReference type="GO" id="GO:1990904">
    <property type="term" value="C:ribonucleoprotein complex"/>
    <property type="evidence" value="ECO:0007669"/>
    <property type="project" value="TreeGrafter"/>
</dbReference>
<keyword evidence="1" id="KW-0175">Coiled coil</keyword>
<feature type="compositionally biased region" description="Polar residues" evidence="2">
    <location>
        <begin position="87"/>
        <end position="99"/>
    </location>
</feature>
<gene>
    <name evidence="3" type="ORF">K504DRAFT_465382</name>
</gene>
<dbReference type="AlphaFoldDB" id="A0A6G1KGM7"/>
<dbReference type="GO" id="GO:0003729">
    <property type="term" value="F:mRNA binding"/>
    <property type="evidence" value="ECO:0007669"/>
    <property type="project" value="TreeGrafter"/>
</dbReference>
<dbReference type="InterPro" id="IPR039604">
    <property type="entry name" value="Bfr1"/>
</dbReference>
<feature type="compositionally biased region" description="Basic and acidic residues" evidence="2">
    <location>
        <begin position="279"/>
        <end position="301"/>
    </location>
</feature>
<name>A0A6G1KGM7_9PLEO</name>
<accession>A0A6G1KGM7</accession>
<feature type="region of interest" description="Disordered" evidence="2">
    <location>
        <begin position="429"/>
        <end position="517"/>
    </location>
</feature>
<feature type="compositionally biased region" description="Basic and acidic residues" evidence="2">
    <location>
        <begin position="429"/>
        <end position="455"/>
    </location>
</feature>
<organism evidence="3 4">
    <name type="scientific">Pleomassaria siparia CBS 279.74</name>
    <dbReference type="NCBI Taxonomy" id="1314801"/>
    <lineage>
        <taxon>Eukaryota</taxon>
        <taxon>Fungi</taxon>
        <taxon>Dikarya</taxon>
        <taxon>Ascomycota</taxon>
        <taxon>Pezizomycotina</taxon>
        <taxon>Dothideomycetes</taxon>
        <taxon>Pleosporomycetidae</taxon>
        <taxon>Pleosporales</taxon>
        <taxon>Pleomassariaceae</taxon>
        <taxon>Pleomassaria</taxon>
    </lineage>
</organism>
<feature type="region of interest" description="Disordered" evidence="2">
    <location>
        <begin position="350"/>
        <end position="391"/>
    </location>
</feature>
<dbReference type="EMBL" id="MU005767">
    <property type="protein sequence ID" value="KAF2711632.1"/>
    <property type="molecule type" value="Genomic_DNA"/>
</dbReference>
<evidence type="ECO:0000313" key="3">
    <source>
        <dbReference type="EMBL" id="KAF2711632.1"/>
    </source>
</evidence>
<feature type="region of interest" description="Disordered" evidence="2">
    <location>
        <begin position="275"/>
        <end position="302"/>
    </location>
</feature>